<proteinExistence type="predicted"/>
<organism evidence="2 3">
    <name type="scientific">Caerostris darwini</name>
    <dbReference type="NCBI Taxonomy" id="1538125"/>
    <lineage>
        <taxon>Eukaryota</taxon>
        <taxon>Metazoa</taxon>
        <taxon>Ecdysozoa</taxon>
        <taxon>Arthropoda</taxon>
        <taxon>Chelicerata</taxon>
        <taxon>Arachnida</taxon>
        <taxon>Araneae</taxon>
        <taxon>Araneomorphae</taxon>
        <taxon>Entelegynae</taxon>
        <taxon>Araneoidea</taxon>
        <taxon>Araneidae</taxon>
        <taxon>Caerostris</taxon>
    </lineage>
</organism>
<feature type="compositionally biased region" description="Polar residues" evidence="1">
    <location>
        <begin position="9"/>
        <end position="19"/>
    </location>
</feature>
<evidence type="ECO:0000256" key="1">
    <source>
        <dbReference type="SAM" id="MobiDB-lite"/>
    </source>
</evidence>
<sequence length="127" mass="14142">MVPAERAQVNHSNQRNSENPKGETVLESFCLASKNHVHTKAHTSAVPFPKSIFSPFMQLFEANAMSILSLEREVAVLTFFAVINATSGHFPQPRLNPPTASQTKQFHFVGAFHTKHFRISPPHIGTH</sequence>
<name>A0AAV4QTA1_9ARAC</name>
<protein>
    <submittedName>
        <fullName evidence="2">Uncharacterized protein</fullName>
    </submittedName>
</protein>
<dbReference type="EMBL" id="BPLQ01004987">
    <property type="protein sequence ID" value="GIY12059.1"/>
    <property type="molecule type" value="Genomic_DNA"/>
</dbReference>
<reference evidence="2 3" key="1">
    <citation type="submission" date="2021-06" db="EMBL/GenBank/DDBJ databases">
        <title>Caerostris darwini draft genome.</title>
        <authorList>
            <person name="Kono N."/>
            <person name="Arakawa K."/>
        </authorList>
    </citation>
    <scope>NUCLEOTIDE SEQUENCE [LARGE SCALE GENOMIC DNA]</scope>
</reference>
<accession>A0AAV4QTA1</accession>
<dbReference type="Proteomes" id="UP001054837">
    <property type="component" value="Unassembled WGS sequence"/>
</dbReference>
<comment type="caution">
    <text evidence="2">The sequence shown here is derived from an EMBL/GenBank/DDBJ whole genome shotgun (WGS) entry which is preliminary data.</text>
</comment>
<evidence type="ECO:0000313" key="2">
    <source>
        <dbReference type="EMBL" id="GIY12059.1"/>
    </source>
</evidence>
<evidence type="ECO:0000313" key="3">
    <source>
        <dbReference type="Proteomes" id="UP001054837"/>
    </source>
</evidence>
<keyword evidence="3" id="KW-1185">Reference proteome</keyword>
<dbReference type="AlphaFoldDB" id="A0AAV4QTA1"/>
<feature type="region of interest" description="Disordered" evidence="1">
    <location>
        <begin position="1"/>
        <end position="22"/>
    </location>
</feature>
<gene>
    <name evidence="2" type="ORF">CDAR_449791</name>
</gene>